<dbReference type="EMBL" id="JACVDC010000099">
    <property type="protein sequence ID" value="MBC9798252.1"/>
    <property type="molecule type" value="Genomic_DNA"/>
</dbReference>
<name>A0A926JW31_9FLAO</name>
<dbReference type="PROSITE" id="PS51186">
    <property type="entry name" value="GNAT"/>
    <property type="match status" value="1"/>
</dbReference>
<dbReference type="AlphaFoldDB" id="A0A926JW31"/>
<evidence type="ECO:0000313" key="3">
    <source>
        <dbReference type="Proteomes" id="UP000653730"/>
    </source>
</evidence>
<proteinExistence type="predicted"/>
<sequence>MEFIEKRALSEKQKQQILDLWNREYPNALSLPDIRSFEKYLRSLADKHHLLLLDDEKNIKGWLVYFIRDGAQCFAMLLNPDQQGKGLGSRLLTLAKERTAELHGWVIDNDNEPKHNGEKYRSPIGFYEKNGFDILHDHREVKNGIKGIRVSWKSP</sequence>
<dbReference type="Pfam" id="PF13508">
    <property type="entry name" value="Acetyltransf_7"/>
    <property type="match status" value="1"/>
</dbReference>
<reference evidence="2 3" key="1">
    <citation type="submission" date="2020-09" db="EMBL/GenBank/DDBJ databases">
        <title>Sinomicrobium weinanense sp. nov., a halophilic bacteria isolated from saline-alkali soil.</title>
        <authorList>
            <person name="Wu P."/>
            <person name="Ren H."/>
            <person name="Mei Y."/>
            <person name="Liang Y."/>
            <person name="Chen Z."/>
        </authorList>
    </citation>
    <scope>NUCLEOTIDE SEQUENCE [LARGE SCALE GENOMIC DNA]</scope>
    <source>
        <strain evidence="2 3">FJxs</strain>
    </source>
</reference>
<dbReference type="Gene3D" id="3.40.630.30">
    <property type="match status" value="1"/>
</dbReference>
<dbReference type="Proteomes" id="UP000653730">
    <property type="component" value="Unassembled WGS sequence"/>
</dbReference>
<protein>
    <submittedName>
        <fullName evidence="2">GNAT family N-acetyltransferase</fullName>
    </submittedName>
</protein>
<gene>
    <name evidence="2" type="ORF">IBL28_19950</name>
</gene>
<organism evidence="2 3">
    <name type="scientific">Sinomicrobium weinanense</name>
    <dbReference type="NCBI Taxonomy" id="2842200"/>
    <lineage>
        <taxon>Bacteria</taxon>
        <taxon>Pseudomonadati</taxon>
        <taxon>Bacteroidota</taxon>
        <taxon>Flavobacteriia</taxon>
        <taxon>Flavobacteriales</taxon>
        <taxon>Flavobacteriaceae</taxon>
        <taxon>Sinomicrobium</taxon>
    </lineage>
</organism>
<dbReference type="RefSeq" id="WP_187967377.1">
    <property type="nucleotide sequence ID" value="NZ_JACVDC010000099.1"/>
</dbReference>
<keyword evidence="3" id="KW-1185">Reference proteome</keyword>
<dbReference type="InterPro" id="IPR016181">
    <property type="entry name" value="Acyl_CoA_acyltransferase"/>
</dbReference>
<evidence type="ECO:0000313" key="2">
    <source>
        <dbReference type="EMBL" id="MBC9798252.1"/>
    </source>
</evidence>
<evidence type="ECO:0000259" key="1">
    <source>
        <dbReference type="PROSITE" id="PS51186"/>
    </source>
</evidence>
<feature type="domain" description="N-acetyltransferase" evidence="1">
    <location>
        <begin position="4"/>
        <end position="155"/>
    </location>
</feature>
<accession>A0A926JW31</accession>
<dbReference type="CDD" id="cd04301">
    <property type="entry name" value="NAT_SF"/>
    <property type="match status" value="1"/>
</dbReference>
<dbReference type="GO" id="GO:0016747">
    <property type="term" value="F:acyltransferase activity, transferring groups other than amino-acyl groups"/>
    <property type="evidence" value="ECO:0007669"/>
    <property type="project" value="InterPro"/>
</dbReference>
<dbReference type="SUPFAM" id="SSF55729">
    <property type="entry name" value="Acyl-CoA N-acyltransferases (Nat)"/>
    <property type="match status" value="1"/>
</dbReference>
<dbReference type="InterPro" id="IPR000182">
    <property type="entry name" value="GNAT_dom"/>
</dbReference>
<comment type="caution">
    <text evidence="2">The sequence shown here is derived from an EMBL/GenBank/DDBJ whole genome shotgun (WGS) entry which is preliminary data.</text>
</comment>